<feature type="transmembrane region" description="Helical" evidence="6">
    <location>
        <begin position="437"/>
        <end position="460"/>
    </location>
</feature>
<dbReference type="FunFam" id="1.20.1250.20:FF:000249">
    <property type="entry name" value="facilitated trehalose transporter Tret1"/>
    <property type="match status" value="1"/>
</dbReference>
<feature type="transmembrane region" description="Helical" evidence="6">
    <location>
        <begin position="115"/>
        <end position="135"/>
    </location>
</feature>
<dbReference type="PRINTS" id="PR00171">
    <property type="entry name" value="SUGRTRNSPORT"/>
</dbReference>
<feature type="transmembrane region" description="Helical" evidence="6">
    <location>
        <begin position="45"/>
        <end position="68"/>
    </location>
</feature>
<reference evidence="8" key="2">
    <citation type="submission" date="2017-10" db="EMBL/GenBank/DDBJ databases">
        <title>Ladona fulva Genome sequencing and assembly.</title>
        <authorList>
            <person name="Murali S."/>
            <person name="Richards S."/>
            <person name="Bandaranaike D."/>
            <person name="Bellair M."/>
            <person name="Blankenburg K."/>
            <person name="Chao H."/>
            <person name="Dinh H."/>
            <person name="Doddapaneni H."/>
            <person name="Dugan-Rocha S."/>
            <person name="Elkadiri S."/>
            <person name="Gnanaolivu R."/>
            <person name="Hernandez B."/>
            <person name="Skinner E."/>
            <person name="Javaid M."/>
            <person name="Lee S."/>
            <person name="Li M."/>
            <person name="Ming W."/>
            <person name="Munidasa M."/>
            <person name="Muniz J."/>
            <person name="Nguyen L."/>
            <person name="Hughes D."/>
            <person name="Osuji N."/>
            <person name="Pu L.-L."/>
            <person name="Puazo M."/>
            <person name="Qu C."/>
            <person name="Quiroz J."/>
            <person name="Raj R."/>
            <person name="Weissenberger G."/>
            <person name="Xin Y."/>
            <person name="Zou X."/>
            <person name="Han Y."/>
            <person name="Worley K."/>
            <person name="Muzny D."/>
            <person name="Gibbs R."/>
        </authorList>
    </citation>
    <scope>NUCLEOTIDE SEQUENCE</scope>
    <source>
        <strain evidence="8">Sampled in the wild</strain>
    </source>
</reference>
<evidence type="ECO:0000256" key="3">
    <source>
        <dbReference type="ARBA" id="ARBA00022989"/>
    </source>
</evidence>
<feature type="region of interest" description="Disordered" evidence="5">
    <location>
        <begin position="262"/>
        <end position="283"/>
    </location>
</feature>
<feature type="transmembrane region" description="Helical" evidence="6">
    <location>
        <begin position="367"/>
        <end position="388"/>
    </location>
</feature>
<dbReference type="AlphaFoldDB" id="A0A8K0JVT7"/>
<dbReference type="InterPro" id="IPR020846">
    <property type="entry name" value="MFS_dom"/>
</dbReference>
<dbReference type="GO" id="GO:0016020">
    <property type="term" value="C:membrane"/>
    <property type="evidence" value="ECO:0007669"/>
    <property type="project" value="UniProtKB-SubCell"/>
</dbReference>
<evidence type="ECO:0000256" key="1">
    <source>
        <dbReference type="ARBA" id="ARBA00004141"/>
    </source>
</evidence>
<evidence type="ECO:0000313" key="8">
    <source>
        <dbReference type="EMBL" id="KAG8222807.1"/>
    </source>
</evidence>
<feature type="transmembrane region" description="Helical" evidence="6">
    <location>
        <begin position="202"/>
        <end position="221"/>
    </location>
</feature>
<dbReference type="SUPFAM" id="SSF103473">
    <property type="entry name" value="MFS general substrate transporter"/>
    <property type="match status" value="1"/>
</dbReference>
<dbReference type="InterPro" id="IPR005829">
    <property type="entry name" value="Sugar_transporter_CS"/>
</dbReference>
<feature type="transmembrane region" description="Helical" evidence="6">
    <location>
        <begin position="298"/>
        <end position="319"/>
    </location>
</feature>
<dbReference type="Proteomes" id="UP000792457">
    <property type="component" value="Unassembled WGS sequence"/>
</dbReference>
<dbReference type="InterPro" id="IPR036259">
    <property type="entry name" value="MFS_trans_sf"/>
</dbReference>
<dbReference type="PROSITE" id="PS00217">
    <property type="entry name" value="SUGAR_TRANSPORT_2"/>
    <property type="match status" value="1"/>
</dbReference>
<keyword evidence="3 6" id="KW-1133">Transmembrane helix</keyword>
<reference evidence="8" key="1">
    <citation type="submission" date="2013-04" db="EMBL/GenBank/DDBJ databases">
        <authorList>
            <person name="Qu J."/>
            <person name="Murali S.C."/>
            <person name="Bandaranaike D."/>
            <person name="Bellair M."/>
            <person name="Blankenburg K."/>
            <person name="Chao H."/>
            <person name="Dinh H."/>
            <person name="Doddapaneni H."/>
            <person name="Downs B."/>
            <person name="Dugan-Rocha S."/>
            <person name="Elkadiri S."/>
            <person name="Gnanaolivu R.D."/>
            <person name="Hernandez B."/>
            <person name="Javaid M."/>
            <person name="Jayaseelan J.C."/>
            <person name="Lee S."/>
            <person name="Li M."/>
            <person name="Ming W."/>
            <person name="Munidasa M."/>
            <person name="Muniz J."/>
            <person name="Nguyen L."/>
            <person name="Ongeri F."/>
            <person name="Osuji N."/>
            <person name="Pu L.-L."/>
            <person name="Puazo M."/>
            <person name="Qu C."/>
            <person name="Quiroz J."/>
            <person name="Raj R."/>
            <person name="Weissenberger G."/>
            <person name="Xin Y."/>
            <person name="Zou X."/>
            <person name="Han Y."/>
            <person name="Richards S."/>
            <person name="Worley K."/>
            <person name="Muzny D."/>
            <person name="Gibbs R."/>
        </authorList>
    </citation>
    <scope>NUCLEOTIDE SEQUENCE</scope>
    <source>
        <strain evidence="8">Sampled in the wild</strain>
    </source>
</reference>
<dbReference type="EMBL" id="KZ308144">
    <property type="protein sequence ID" value="KAG8222807.1"/>
    <property type="molecule type" value="Genomic_DNA"/>
</dbReference>
<name>A0A8K0JVT7_LADFU</name>
<feature type="transmembrane region" description="Helical" evidence="6">
    <location>
        <begin position="141"/>
        <end position="161"/>
    </location>
</feature>
<dbReference type="InterPro" id="IPR005828">
    <property type="entry name" value="MFS_sugar_transport-like"/>
</dbReference>
<dbReference type="PANTHER" id="PTHR48021">
    <property type="match status" value="1"/>
</dbReference>
<evidence type="ECO:0000256" key="4">
    <source>
        <dbReference type="ARBA" id="ARBA00023136"/>
    </source>
</evidence>
<feature type="transmembrane region" description="Helical" evidence="6">
    <location>
        <begin position="400"/>
        <end position="425"/>
    </location>
</feature>
<feature type="transmembrane region" description="Helical" evidence="6">
    <location>
        <begin position="466"/>
        <end position="487"/>
    </location>
</feature>
<comment type="subcellular location">
    <subcellularLocation>
        <location evidence="1">Membrane</location>
        <topology evidence="1">Multi-pass membrane protein</topology>
    </subcellularLocation>
</comment>
<keyword evidence="4 6" id="KW-0472">Membrane</keyword>
<sequence length="530" mass="56317">MEETSKLQAEAKPMIYPSNGKAKEALINEKQPEVRPVRGSALRQVLVAFVANIGTINTGMVFGFSAVAIPQMQMPNSTLPIDEDQASWIASLSSISTPIGCLLSGWMMDALGRRVALLLVEVPLLVGWLLIATAHNLPLLYAGRLFVGFGSGLVGAPARVYTAEATQPHLRGMLSALASLGVSFGVLLMYALGAALPSWRHGAGVSAAVPLVALVLAAVAAPETPSWLIAHGRPKEARCSLARLRGDVCDIDGELDQLTRGTSISAGDGKSRSDMAASKRQTEKPEPLIKTLFKKSSLWPLGILVAYFVIYQFSGVNAVTFYAVEVIRAAGIGGGDSDYLTAVAMGVVRLAATAAACILMRRMGRRPLTLISSIGCGVTMLGLAGSLAYLEPGDFSILSWLPIVCIFGFTITSTLGYLVVPWVMIGEVYPARVRGTLGGLTTCAAHLSVFAVVKTFPYLQHLLTRPGAFCFYGCVSLLGSIFFATLLPETKGRTLQEIEDYFTGVTPTLGPPKENKKKIKSKELNGSVPV</sequence>
<evidence type="ECO:0000313" key="9">
    <source>
        <dbReference type="Proteomes" id="UP000792457"/>
    </source>
</evidence>
<dbReference type="PANTHER" id="PTHR48021:SF7">
    <property type="entry name" value="RH09188P"/>
    <property type="match status" value="1"/>
</dbReference>
<dbReference type="GO" id="GO:0022857">
    <property type="term" value="F:transmembrane transporter activity"/>
    <property type="evidence" value="ECO:0007669"/>
    <property type="project" value="InterPro"/>
</dbReference>
<dbReference type="PROSITE" id="PS50850">
    <property type="entry name" value="MFS"/>
    <property type="match status" value="1"/>
</dbReference>
<feature type="transmembrane region" description="Helical" evidence="6">
    <location>
        <begin position="173"/>
        <end position="196"/>
    </location>
</feature>
<protein>
    <recommendedName>
        <fullName evidence="7">Major facilitator superfamily (MFS) profile domain-containing protein</fullName>
    </recommendedName>
</protein>
<feature type="transmembrane region" description="Helical" evidence="6">
    <location>
        <begin position="339"/>
        <end position="360"/>
    </location>
</feature>
<evidence type="ECO:0000256" key="5">
    <source>
        <dbReference type="SAM" id="MobiDB-lite"/>
    </source>
</evidence>
<proteinExistence type="predicted"/>
<keyword evidence="9" id="KW-1185">Reference proteome</keyword>
<organism evidence="8 9">
    <name type="scientific">Ladona fulva</name>
    <name type="common">Scarce chaser dragonfly</name>
    <name type="synonym">Libellula fulva</name>
    <dbReference type="NCBI Taxonomy" id="123851"/>
    <lineage>
        <taxon>Eukaryota</taxon>
        <taxon>Metazoa</taxon>
        <taxon>Ecdysozoa</taxon>
        <taxon>Arthropoda</taxon>
        <taxon>Hexapoda</taxon>
        <taxon>Insecta</taxon>
        <taxon>Pterygota</taxon>
        <taxon>Palaeoptera</taxon>
        <taxon>Odonata</taxon>
        <taxon>Epiprocta</taxon>
        <taxon>Anisoptera</taxon>
        <taxon>Libelluloidea</taxon>
        <taxon>Libellulidae</taxon>
        <taxon>Ladona</taxon>
    </lineage>
</organism>
<evidence type="ECO:0000256" key="6">
    <source>
        <dbReference type="SAM" id="Phobius"/>
    </source>
</evidence>
<feature type="transmembrane region" description="Helical" evidence="6">
    <location>
        <begin position="88"/>
        <end position="108"/>
    </location>
</feature>
<dbReference type="OrthoDB" id="6612291at2759"/>
<dbReference type="Pfam" id="PF00083">
    <property type="entry name" value="Sugar_tr"/>
    <property type="match status" value="1"/>
</dbReference>
<dbReference type="InterPro" id="IPR003663">
    <property type="entry name" value="Sugar/inositol_transpt"/>
</dbReference>
<evidence type="ECO:0000256" key="2">
    <source>
        <dbReference type="ARBA" id="ARBA00022692"/>
    </source>
</evidence>
<feature type="domain" description="Major facilitator superfamily (MFS) profile" evidence="7">
    <location>
        <begin position="47"/>
        <end position="491"/>
    </location>
</feature>
<dbReference type="InterPro" id="IPR050549">
    <property type="entry name" value="MFS_Trehalose_Transporter"/>
</dbReference>
<gene>
    <name evidence="8" type="ORF">J437_LFUL005013</name>
</gene>
<keyword evidence="2 6" id="KW-0812">Transmembrane</keyword>
<accession>A0A8K0JVT7</accession>
<comment type="caution">
    <text evidence="8">The sequence shown here is derived from an EMBL/GenBank/DDBJ whole genome shotgun (WGS) entry which is preliminary data.</text>
</comment>
<evidence type="ECO:0000259" key="7">
    <source>
        <dbReference type="PROSITE" id="PS50850"/>
    </source>
</evidence>
<dbReference type="Gene3D" id="1.20.1250.20">
    <property type="entry name" value="MFS general substrate transporter like domains"/>
    <property type="match status" value="1"/>
</dbReference>